<dbReference type="PANTHER" id="PTHR30160:SF15">
    <property type="entry name" value="GLYCOSYLTRANSFERASE HI_0523-RELATED"/>
    <property type="match status" value="1"/>
</dbReference>
<dbReference type="GO" id="GO:0009244">
    <property type="term" value="P:lipopolysaccharide core region biosynthetic process"/>
    <property type="evidence" value="ECO:0007669"/>
    <property type="project" value="TreeGrafter"/>
</dbReference>
<dbReference type="InterPro" id="IPR002201">
    <property type="entry name" value="Glyco_trans_9"/>
</dbReference>
<dbReference type="Proteomes" id="UP000219020">
    <property type="component" value="Unassembled WGS sequence"/>
</dbReference>
<dbReference type="GO" id="GO:0005829">
    <property type="term" value="C:cytosol"/>
    <property type="evidence" value="ECO:0007669"/>
    <property type="project" value="TreeGrafter"/>
</dbReference>
<dbReference type="PANTHER" id="PTHR30160">
    <property type="entry name" value="TETRAACYLDISACCHARIDE 4'-KINASE-RELATED"/>
    <property type="match status" value="1"/>
</dbReference>
<dbReference type="RefSeq" id="WP_097356197.1">
    <property type="nucleotide sequence ID" value="NZ_CAWNJE010000006.1"/>
</dbReference>
<name>A0A2A5T4Q9_9GAMM</name>
<keyword evidence="2 3" id="KW-0808">Transferase</keyword>
<organism evidence="3 4">
    <name type="scientific">Candidatus Enterovibrio escicola</name>
    <dbReference type="NCBI Taxonomy" id="1927127"/>
    <lineage>
        <taxon>Bacteria</taxon>
        <taxon>Pseudomonadati</taxon>
        <taxon>Pseudomonadota</taxon>
        <taxon>Gammaproteobacteria</taxon>
        <taxon>Vibrionales</taxon>
        <taxon>Vibrionaceae</taxon>
        <taxon>Enterovibrio</taxon>
    </lineage>
</organism>
<dbReference type="Pfam" id="PF01075">
    <property type="entry name" value="Glyco_transf_9"/>
    <property type="match status" value="1"/>
</dbReference>
<proteinExistence type="predicted"/>
<gene>
    <name evidence="3" type="ORF">BTN49_1141</name>
</gene>
<dbReference type="AlphaFoldDB" id="A0A2A5T4Q9"/>
<accession>A0A2A5T4Q9</accession>
<protein>
    <submittedName>
        <fullName evidence="3">ADP-heptose--lipooligosaccharide heptosyltransferase II</fullName>
    </submittedName>
</protein>
<dbReference type="GeneID" id="66951401"/>
<evidence type="ECO:0000256" key="2">
    <source>
        <dbReference type="ARBA" id="ARBA00022679"/>
    </source>
</evidence>
<dbReference type="SUPFAM" id="SSF53756">
    <property type="entry name" value="UDP-Glycosyltransferase/glycogen phosphorylase"/>
    <property type="match status" value="1"/>
</dbReference>
<dbReference type="InterPro" id="IPR051199">
    <property type="entry name" value="LPS_LOS_Heptosyltrfase"/>
</dbReference>
<dbReference type="Gene3D" id="3.40.50.2000">
    <property type="entry name" value="Glycogen Phosphorylase B"/>
    <property type="match status" value="2"/>
</dbReference>
<dbReference type="GO" id="GO:0008713">
    <property type="term" value="F:ADP-heptose-lipopolysaccharide heptosyltransferase activity"/>
    <property type="evidence" value="ECO:0007669"/>
    <property type="project" value="TreeGrafter"/>
</dbReference>
<keyword evidence="4" id="KW-1185">Reference proteome</keyword>
<sequence>MKNILVIRNDKIGDFMLAWPAFAMLKQSMPKVEITALVPAYTRPLADLCPFIHKVLIDCGKDADKLSKIELIRNIKRNGFDASICLFSDVYNATLVWKVGIPFRLAPATKIFQLLYNYRVTQRRSQSLKPEYQYNLDLIRFFLDEQNIEVVEPTAPYLSFEPTILSAQRRKLSQSLLLDEEQPWLYIHVGSGGSANNLSLTQYAQLVTGMYQVMDMEIILTAGPSETEKAVALKGMLEEKNVKSVVYDKNDGLQDFTCSIACASVFIAGSTGPLHIAATIDVPTIGFFPSKCSATHLRWQPINSKGRHLAFFPPPNKNKNVATDMVKINIEDILARVNSFLGRVS</sequence>
<evidence type="ECO:0000313" key="3">
    <source>
        <dbReference type="EMBL" id="PCS23145.1"/>
    </source>
</evidence>
<dbReference type="EMBL" id="NBYY01000011">
    <property type="protein sequence ID" value="PCS23145.1"/>
    <property type="molecule type" value="Genomic_DNA"/>
</dbReference>
<evidence type="ECO:0000313" key="4">
    <source>
        <dbReference type="Proteomes" id="UP000219020"/>
    </source>
</evidence>
<reference evidence="4" key="1">
    <citation type="submission" date="2017-04" db="EMBL/GenBank/DDBJ databases">
        <title>Genome evolution of the luminous symbionts of deep sea anglerfish.</title>
        <authorList>
            <person name="Hendry T.A."/>
        </authorList>
    </citation>
    <scope>NUCLEOTIDE SEQUENCE [LARGE SCALE GENOMIC DNA]</scope>
</reference>
<comment type="caution">
    <text evidence="3">The sequence shown here is derived from an EMBL/GenBank/DDBJ whole genome shotgun (WGS) entry which is preliminary data.</text>
</comment>
<dbReference type="CDD" id="cd03789">
    <property type="entry name" value="GT9_LPS_heptosyltransferase"/>
    <property type="match status" value="1"/>
</dbReference>
<evidence type="ECO:0000256" key="1">
    <source>
        <dbReference type="ARBA" id="ARBA00022676"/>
    </source>
</evidence>
<keyword evidence="1" id="KW-0328">Glycosyltransferase</keyword>